<dbReference type="OrthoDB" id="6382333at2759"/>
<accession>A0A7T8GQ65</accession>
<dbReference type="Proteomes" id="UP000595437">
    <property type="component" value="Chromosome 15"/>
</dbReference>
<keyword evidence="2" id="KW-0424">Laminin EGF-like domain</keyword>
<dbReference type="InterPro" id="IPR050440">
    <property type="entry name" value="Laminin/Netrin_ECM"/>
</dbReference>
<feature type="non-terminal residue" evidence="5">
    <location>
        <position position="1"/>
    </location>
</feature>
<dbReference type="GO" id="GO:0009888">
    <property type="term" value="P:tissue development"/>
    <property type="evidence" value="ECO:0007669"/>
    <property type="project" value="TreeGrafter"/>
</dbReference>
<evidence type="ECO:0000313" key="6">
    <source>
        <dbReference type="Proteomes" id="UP000595437"/>
    </source>
</evidence>
<dbReference type="GO" id="GO:0005604">
    <property type="term" value="C:basement membrane"/>
    <property type="evidence" value="ECO:0007669"/>
    <property type="project" value="TreeGrafter"/>
</dbReference>
<feature type="domain" description="Laminin EGF-like" evidence="4">
    <location>
        <begin position="139"/>
        <end position="173"/>
    </location>
</feature>
<dbReference type="PROSITE" id="PS00022">
    <property type="entry name" value="EGF_1"/>
    <property type="match status" value="1"/>
</dbReference>
<sequence length="484" mass="54049">MDLGWTSSISKDPHATKVQLKGVSLDVGRPLLDQGRSLRLALGVEQCDCPKEYSSTSCQDPGKGYYRVFDPKDTEQVEGEIENKLSTTWAFATIAVKTRQDHIAISVLRVLWFPKSPERMSTLNFAITCSVNERDVFSCECQKGYTGPKCDKCDYGYYGNPRSEGGKCVPCNCNPHGSLSDQCNPKSGQCACASPEICQPRHILTKEHSCKNCEDRGCTSYLLNFVQLMENVLWDANVTELDPAPNIRLTNLKRRTSVFEDEINNLKNAKGLAFEADNLIADSMTVETSLHRVQTELEDVIGRLRSYSVSDMGSEASVGQALAEAKKALEEMKRHDFGEIDIKARTELSHARILDENMKKLIYGTSEIPREHKLNDLLKYIDNGLGQSRLTILLTNRGSNDIRQSISTYESSRETLNEAWEVFSSLPDQYQTSQDPLSSKVIQPCEKKGLILSRLSRELAQLLKGSVGNHVEQTLKAVNVYGTI</sequence>
<dbReference type="AlphaFoldDB" id="A0A7T8GQ65"/>
<evidence type="ECO:0000256" key="2">
    <source>
        <dbReference type="ARBA" id="ARBA00023292"/>
    </source>
</evidence>
<dbReference type="CDD" id="cd00055">
    <property type="entry name" value="EGF_Lam"/>
    <property type="match status" value="2"/>
</dbReference>
<dbReference type="PANTHER" id="PTHR10574:SF365">
    <property type="entry name" value="NETRIN-A-RELATED"/>
    <property type="match status" value="1"/>
</dbReference>
<keyword evidence="1" id="KW-1015">Disulfide bond</keyword>
<proteinExistence type="predicted"/>
<dbReference type="GO" id="GO:0016358">
    <property type="term" value="P:dendrite development"/>
    <property type="evidence" value="ECO:0007669"/>
    <property type="project" value="TreeGrafter"/>
</dbReference>
<name>A0A7T8GQ65_CALRO</name>
<dbReference type="GO" id="GO:0008045">
    <property type="term" value="P:motor neuron axon guidance"/>
    <property type="evidence" value="ECO:0007669"/>
    <property type="project" value="TreeGrafter"/>
</dbReference>
<keyword evidence="6" id="KW-1185">Reference proteome</keyword>
<dbReference type="GO" id="GO:0009887">
    <property type="term" value="P:animal organ morphogenesis"/>
    <property type="evidence" value="ECO:0007669"/>
    <property type="project" value="TreeGrafter"/>
</dbReference>
<evidence type="ECO:0000259" key="4">
    <source>
        <dbReference type="PROSITE" id="PS01248"/>
    </source>
</evidence>
<evidence type="ECO:0000259" key="3">
    <source>
        <dbReference type="PROSITE" id="PS00022"/>
    </source>
</evidence>
<dbReference type="PANTHER" id="PTHR10574">
    <property type="entry name" value="NETRIN/LAMININ-RELATED"/>
    <property type="match status" value="1"/>
</dbReference>
<evidence type="ECO:0000313" key="5">
    <source>
        <dbReference type="EMBL" id="QQP35884.1"/>
    </source>
</evidence>
<feature type="domain" description="EGF-like" evidence="3">
    <location>
        <begin position="139"/>
        <end position="150"/>
    </location>
</feature>
<dbReference type="PROSITE" id="PS01248">
    <property type="entry name" value="EGF_LAM_1"/>
    <property type="match status" value="1"/>
</dbReference>
<gene>
    <name evidence="5" type="ORF">FKW44_020821</name>
</gene>
<dbReference type="Gene3D" id="2.170.300.10">
    <property type="entry name" value="Tie2 ligand-binding domain superfamily"/>
    <property type="match status" value="1"/>
</dbReference>
<organism evidence="5 6">
    <name type="scientific">Caligus rogercresseyi</name>
    <name type="common">Sea louse</name>
    <dbReference type="NCBI Taxonomy" id="217165"/>
    <lineage>
        <taxon>Eukaryota</taxon>
        <taxon>Metazoa</taxon>
        <taxon>Ecdysozoa</taxon>
        <taxon>Arthropoda</taxon>
        <taxon>Crustacea</taxon>
        <taxon>Multicrustacea</taxon>
        <taxon>Hexanauplia</taxon>
        <taxon>Copepoda</taxon>
        <taxon>Siphonostomatoida</taxon>
        <taxon>Caligidae</taxon>
        <taxon>Caligus</taxon>
    </lineage>
</organism>
<dbReference type="SUPFAM" id="SSF57196">
    <property type="entry name" value="EGF/Laminin"/>
    <property type="match status" value="1"/>
</dbReference>
<evidence type="ECO:0000256" key="1">
    <source>
        <dbReference type="ARBA" id="ARBA00023157"/>
    </source>
</evidence>
<dbReference type="InterPro" id="IPR002049">
    <property type="entry name" value="LE_dom"/>
</dbReference>
<dbReference type="Pfam" id="PF00053">
    <property type="entry name" value="EGF_laminin"/>
    <property type="match status" value="2"/>
</dbReference>
<reference evidence="6" key="1">
    <citation type="submission" date="2021-01" db="EMBL/GenBank/DDBJ databases">
        <title>Caligus Genome Assembly.</title>
        <authorList>
            <person name="Gallardo-Escarate C."/>
        </authorList>
    </citation>
    <scope>NUCLEOTIDE SEQUENCE [LARGE SCALE GENOMIC DNA]</scope>
</reference>
<dbReference type="EMBL" id="CP045904">
    <property type="protein sequence ID" value="QQP35884.1"/>
    <property type="molecule type" value="Genomic_DNA"/>
</dbReference>
<dbReference type="InterPro" id="IPR000742">
    <property type="entry name" value="EGF"/>
</dbReference>
<protein>
    <submittedName>
        <fullName evidence="5">Laminin subunit alpha1like</fullName>
    </submittedName>
</protein>